<dbReference type="OrthoDB" id="3548654at2759"/>
<dbReference type="Gene3D" id="4.10.240.10">
    <property type="entry name" value="Zn(2)-C6 fungal-type DNA-binding domain"/>
    <property type="match status" value="1"/>
</dbReference>
<evidence type="ECO:0000259" key="8">
    <source>
        <dbReference type="PROSITE" id="PS50048"/>
    </source>
</evidence>
<feature type="compositionally biased region" description="Polar residues" evidence="7">
    <location>
        <begin position="95"/>
        <end position="112"/>
    </location>
</feature>
<dbReference type="STRING" id="2070753.A0A3A2ZIF4"/>
<keyword evidence="10" id="KW-1185">Reference proteome</keyword>
<evidence type="ECO:0000256" key="6">
    <source>
        <dbReference type="ARBA" id="ARBA00023242"/>
    </source>
</evidence>
<evidence type="ECO:0000256" key="4">
    <source>
        <dbReference type="ARBA" id="ARBA00023125"/>
    </source>
</evidence>
<dbReference type="InterPro" id="IPR001138">
    <property type="entry name" value="Zn2Cys6_DnaBD"/>
</dbReference>
<feature type="compositionally biased region" description="Basic residues" evidence="7">
    <location>
        <begin position="75"/>
        <end position="84"/>
    </location>
</feature>
<feature type="region of interest" description="Disordered" evidence="7">
    <location>
        <begin position="75"/>
        <end position="120"/>
    </location>
</feature>
<dbReference type="InterPro" id="IPR036864">
    <property type="entry name" value="Zn2-C6_fun-type_DNA-bd_sf"/>
</dbReference>
<reference evidence="10" key="1">
    <citation type="submission" date="2017-02" db="EMBL/GenBank/DDBJ databases">
        <authorList>
            <person name="Tafer H."/>
            <person name="Lopandic K."/>
        </authorList>
    </citation>
    <scope>NUCLEOTIDE SEQUENCE [LARGE SCALE GENOMIC DNA]</scope>
    <source>
        <strain evidence="10">CBS 366.77</strain>
    </source>
</reference>
<dbReference type="InterPro" id="IPR051711">
    <property type="entry name" value="Stress_Response_Reg"/>
</dbReference>
<dbReference type="Pfam" id="PF00172">
    <property type="entry name" value="Zn_clus"/>
    <property type="match status" value="1"/>
</dbReference>
<dbReference type="GO" id="GO:0000981">
    <property type="term" value="F:DNA-binding transcription factor activity, RNA polymerase II-specific"/>
    <property type="evidence" value="ECO:0007669"/>
    <property type="project" value="InterPro"/>
</dbReference>
<dbReference type="SMART" id="SM00906">
    <property type="entry name" value="Fungal_trans"/>
    <property type="match status" value="1"/>
</dbReference>
<evidence type="ECO:0000313" key="9">
    <source>
        <dbReference type="EMBL" id="RJE22073.1"/>
    </source>
</evidence>
<dbReference type="GO" id="GO:0045944">
    <property type="term" value="P:positive regulation of transcription by RNA polymerase II"/>
    <property type="evidence" value="ECO:0007669"/>
    <property type="project" value="TreeGrafter"/>
</dbReference>
<dbReference type="Proteomes" id="UP000266188">
    <property type="component" value="Unassembled WGS sequence"/>
</dbReference>
<protein>
    <recommendedName>
        <fullName evidence="8">Zn(2)-C6 fungal-type domain-containing protein</fullName>
    </recommendedName>
</protein>
<dbReference type="PANTHER" id="PTHR47540">
    <property type="entry name" value="THIAMINE REPRESSIBLE GENES REGULATORY PROTEIN THI5"/>
    <property type="match status" value="1"/>
</dbReference>
<feature type="domain" description="Zn(2)-C6 fungal-type" evidence="8">
    <location>
        <begin position="21"/>
        <end position="50"/>
    </location>
</feature>
<dbReference type="CDD" id="cd12148">
    <property type="entry name" value="fungal_TF_MHR"/>
    <property type="match status" value="1"/>
</dbReference>
<name>A0A3A2ZIF4_9EURO</name>
<evidence type="ECO:0000256" key="7">
    <source>
        <dbReference type="SAM" id="MobiDB-lite"/>
    </source>
</evidence>
<proteinExistence type="predicted"/>
<evidence type="ECO:0000256" key="3">
    <source>
        <dbReference type="ARBA" id="ARBA00023015"/>
    </source>
</evidence>
<keyword evidence="6" id="KW-0539">Nucleus</keyword>
<accession>A0A3A2ZIF4</accession>
<sequence>MRKGLSELEIVTQDAKMRIARCIPCRQSKIKCTGYGPCSNCQRRLIQCRFAETGTKVLVSERYLRDLQNQAKKTQRSFKTKHAQHLVSEIENETSKGTDTGANQLNSYSQGSKAADSPISPVTESPCSIWTSPFELPSTVIKDSHVDKRNWIWLAPASPWSFTARLTVMMTERLGTKPPSSGFPDFHLDGDIYQLDWNDIGVPDPLSTRGLPSIDYSLYLFDTTRFHLGQIYRFFETDSFRARIHDLYHNREPAATETSRIWFVQFLLVVAFGNAFLTRKRCRKPPGSRFFSRAMSLMPRRIQMGKDCFMLMEALALASLYLYAVDYREEAHINLGQAMRIAQLDGLHTQLPEDDLGAKTVARCRNLWWSMYILDRQVSFSLGLPMTTQDTEITTLIKAPENFLQDSVFSLQVKLSQMQTFILSGR</sequence>
<keyword evidence="5" id="KW-0804">Transcription</keyword>
<dbReference type="SUPFAM" id="SSF57701">
    <property type="entry name" value="Zn2/Cys6 DNA-binding domain"/>
    <property type="match status" value="1"/>
</dbReference>
<keyword evidence="2" id="KW-0479">Metal-binding</keyword>
<comment type="subcellular location">
    <subcellularLocation>
        <location evidence="1">Nucleus</location>
    </subcellularLocation>
</comment>
<keyword evidence="3" id="KW-0805">Transcription regulation</keyword>
<comment type="caution">
    <text evidence="9">The sequence shown here is derived from an EMBL/GenBank/DDBJ whole genome shotgun (WGS) entry which is preliminary data.</text>
</comment>
<evidence type="ECO:0000256" key="5">
    <source>
        <dbReference type="ARBA" id="ARBA00023163"/>
    </source>
</evidence>
<organism evidence="9 10">
    <name type="scientific">Aspergillus sclerotialis</name>
    <dbReference type="NCBI Taxonomy" id="2070753"/>
    <lineage>
        <taxon>Eukaryota</taxon>
        <taxon>Fungi</taxon>
        <taxon>Dikarya</taxon>
        <taxon>Ascomycota</taxon>
        <taxon>Pezizomycotina</taxon>
        <taxon>Eurotiomycetes</taxon>
        <taxon>Eurotiomycetidae</taxon>
        <taxon>Eurotiales</taxon>
        <taxon>Aspergillaceae</taxon>
        <taxon>Aspergillus</taxon>
        <taxon>Aspergillus subgen. Polypaecilum</taxon>
    </lineage>
</organism>
<evidence type="ECO:0000256" key="1">
    <source>
        <dbReference type="ARBA" id="ARBA00004123"/>
    </source>
</evidence>
<dbReference type="GO" id="GO:0005634">
    <property type="term" value="C:nucleus"/>
    <property type="evidence" value="ECO:0007669"/>
    <property type="project" value="UniProtKB-SubCell"/>
</dbReference>
<dbReference type="GO" id="GO:0006351">
    <property type="term" value="P:DNA-templated transcription"/>
    <property type="evidence" value="ECO:0007669"/>
    <property type="project" value="InterPro"/>
</dbReference>
<dbReference type="PANTHER" id="PTHR47540:SF6">
    <property type="entry name" value="ZN(II)2CYS6 TRANSCRIPTION FACTOR (EUROFUNG)"/>
    <property type="match status" value="1"/>
</dbReference>
<dbReference type="CDD" id="cd00067">
    <property type="entry name" value="GAL4"/>
    <property type="match status" value="1"/>
</dbReference>
<gene>
    <name evidence="9" type="ORF">PHISCL_05579</name>
</gene>
<dbReference type="SMART" id="SM00066">
    <property type="entry name" value="GAL4"/>
    <property type="match status" value="1"/>
</dbReference>
<dbReference type="EMBL" id="MVGC01000188">
    <property type="protein sequence ID" value="RJE22073.1"/>
    <property type="molecule type" value="Genomic_DNA"/>
</dbReference>
<evidence type="ECO:0000256" key="2">
    <source>
        <dbReference type="ARBA" id="ARBA00022723"/>
    </source>
</evidence>
<keyword evidence="4" id="KW-0238">DNA-binding</keyword>
<dbReference type="Pfam" id="PF04082">
    <property type="entry name" value="Fungal_trans"/>
    <property type="match status" value="1"/>
</dbReference>
<dbReference type="InterPro" id="IPR007219">
    <property type="entry name" value="XnlR_reg_dom"/>
</dbReference>
<evidence type="ECO:0000313" key="10">
    <source>
        <dbReference type="Proteomes" id="UP000266188"/>
    </source>
</evidence>
<dbReference type="PROSITE" id="PS50048">
    <property type="entry name" value="ZN2_CY6_FUNGAL_2"/>
    <property type="match status" value="1"/>
</dbReference>
<dbReference type="GO" id="GO:0043565">
    <property type="term" value="F:sequence-specific DNA binding"/>
    <property type="evidence" value="ECO:0007669"/>
    <property type="project" value="TreeGrafter"/>
</dbReference>
<dbReference type="GO" id="GO:0008270">
    <property type="term" value="F:zinc ion binding"/>
    <property type="evidence" value="ECO:0007669"/>
    <property type="project" value="InterPro"/>
</dbReference>
<dbReference type="AlphaFoldDB" id="A0A3A2ZIF4"/>